<feature type="compositionally biased region" description="Polar residues" evidence="1">
    <location>
        <begin position="85"/>
        <end position="98"/>
    </location>
</feature>
<protein>
    <submittedName>
        <fullName evidence="2">Uncharacterized protein</fullName>
    </submittedName>
</protein>
<evidence type="ECO:0000313" key="3">
    <source>
        <dbReference type="Proteomes" id="UP000051952"/>
    </source>
</evidence>
<feature type="region of interest" description="Disordered" evidence="1">
    <location>
        <begin position="1196"/>
        <end position="1252"/>
    </location>
</feature>
<feature type="compositionally biased region" description="Polar residues" evidence="1">
    <location>
        <begin position="1238"/>
        <end position="1247"/>
    </location>
</feature>
<dbReference type="EMBL" id="CYKH01002175">
    <property type="protein sequence ID" value="CUG93638.1"/>
    <property type="molecule type" value="Genomic_DNA"/>
</dbReference>
<proteinExistence type="predicted"/>
<dbReference type="PANTHER" id="PTHR39666:SF1">
    <property type="entry name" value="NUCLEAR PORE COMPLEX NUP2_50_61 DOMAIN-CONTAINING PROTEIN"/>
    <property type="match status" value="1"/>
</dbReference>
<feature type="region of interest" description="Disordered" evidence="1">
    <location>
        <begin position="611"/>
        <end position="631"/>
    </location>
</feature>
<name>A0A0S4JST5_BODSA</name>
<dbReference type="PANTHER" id="PTHR39666">
    <property type="entry name" value="RANBP2-TYPE DOMAIN-CONTAINING PROTEIN"/>
    <property type="match status" value="1"/>
</dbReference>
<evidence type="ECO:0000256" key="1">
    <source>
        <dbReference type="SAM" id="MobiDB-lite"/>
    </source>
</evidence>
<feature type="region of interest" description="Disordered" evidence="1">
    <location>
        <begin position="459"/>
        <end position="487"/>
    </location>
</feature>
<sequence>MEQHSAETAASSSDEPLPPLQRSYRERLCRLYRVYAPERLSNVESALFAYHGREDEMMKVATAKYGPEPTDLFYDLFLASRLPSSTSQENISDNNNTAAGGGGSKELRSPYSERLMWLFLTYCPDKLLLFDDVLYAYRSDPQQMINDFVMEFGPEPQVDYRKQRLKRFYEYYCPEKVSSADQILLAYASEPEEKLFDDLKRKYGPEPSPFCAGTSEADKERLQKVQRGRDAAALTEHSDEQLDPVVLSRDQSEAFTKSRLLEFYKYYCPQKLPFVDSILETYKMHPRGVRQLFFLLEEKYGPEPCKLASSSPPLAEGNSDTVSKISGSDRYSALSDVNTMLSPRNFNHHNLPIFGASGEPLGSTSTHPLDTTIPSPPIHVRPEDLGQLSDRLFRMVLFYDASRLADFYSVMPFLTAVDAAQQLQVWTQYHGPEPSETALMDVHRLISSKEAAEAVVRRVHHTTTTTTTALNPSSNSRGGGASLFPSSSASPLLQAQISFQRDVGDSSTSLPSSYGGHRSGGAGSGALALSVASSSQSPERQQHGAGGGGAFAEDDVVVPPASLVATPIIIDNALLSTSRHNVLMVTVTQPNGLTSVATSGEDAVTAMMAPPVAAAPPPHHRQQAAAPPRPRRQLSISITSPFPYAIYLAALKAGSEKMFMSWWRYNHLADGVDEDDDAAQEAAPASLEELIVAVHSGSHHSVSVMSSVSDGLGGERSVQQQMPMLEGSRSFSTPLCTWRHRAESALLQIRVMAVAGIATAEVVPEELRSQNLADVVEFVLPYWIEQSEEVKQFLQNATSSFNDSDERHHRDDNGNSNRILEDLLFDSLVTSGDSRVQSLLTSCVKQHLKLPGHGWNENQGSASAAPAISAISNIGVVMSQQLAAQALRYLVSIDALQESERKHRYLGGVGVGTNADHAAQALLLPSIVEEEERAWRQIRRKFVDGVLDIVRLDHLFRLMHAEAMLRDGVLTAEDFQRSGILLSWSRCMYLSNVVPEGSPWKWGAHDSELSSSLSGGASLTTATAGKKKEMPPQHIAAAIWGERDQLSNIVDAQWNVFTKPIFDAVPGSSSNVSKLQLQLRTPRPSSAALVAASKKAGNPLLASSPTETAKVKQRVLSHAKLAATPTAQLYDATAHLKSDPRVERFRSRQATTIAQQIAASSPPRPRYESPVRRKVAVDAAEDASVPLRDAYAPVRFNKTLRSGRPQGEAKPNTRSANADGVSTPRRTVASGKEVSSKPGISTPTSNRKNNHADAVATTTTTTTVSPHHITSHAPPHIHTVARRHFSQYSNFSVVV</sequence>
<accession>A0A0S4JST5</accession>
<evidence type="ECO:0000313" key="2">
    <source>
        <dbReference type="EMBL" id="CUG93638.1"/>
    </source>
</evidence>
<keyword evidence="3" id="KW-1185">Reference proteome</keyword>
<dbReference type="Proteomes" id="UP000051952">
    <property type="component" value="Unassembled WGS sequence"/>
</dbReference>
<feature type="region of interest" description="Disordered" evidence="1">
    <location>
        <begin position="85"/>
        <end position="105"/>
    </location>
</feature>
<feature type="compositionally biased region" description="Low complexity" evidence="1">
    <location>
        <begin position="525"/>
        <end position="537"/>
    </location>
</feature>
<reference evidence="3" key="1">
    <citation type="submission" date="2015-09" db="EMBL/GenBank/DDBJ databases">
        <authorList>
            <consortium name="Pathogen Informatics"/>
        </authorList>
    </citation>
    <scope>NUCLEOTIDE SEQUENCE [LARGE SCALE GENOMIC DNA]</scope>
    <source>
        <strain evidence="3">Lake Konstanz</strain>
    </source>
</reference>
<feature type="region of interest" description="Disordered" evidence="1">
    <location>
        <begin position="503"/>
        <end position="552"/>
    </location>
</feature>
<gene>
    <name evidence="2" type="ORF">BSAL_43925</name>
</gene>
<organism evidence="2 3">
    <name type="scientific">Bodo saltans</name>
    <name type="common">Flagellated protozoan</name>
    <dbReference type="NCBI Taxonomy" id="75058"/>
    <lineage>
        <taxon>Eukaryota</taxon>
        <taxon>Discoba</taxon>
        <taxon>Euglenozoa</taxon>
        <taxon>Kinetoplastea</taxon>
        <taxon>Metakinetoplastina</taxon>
        <taxon>Eubodonida</taxon>
        <taxon>Bodonidae</taxon>
        <taxon>Bodo</taxon>
    </lineage>
</organism>